<dbReference type="AlphaFoldDB" id="A0A0G9HFB2"/>
<name>A0A0G9HFB2_9GAMM</name>
<dbReference type="PATRIC" id="fig|1440763.5.peg.333"/>
<evidence type="ECO:0000313" key="1">
    <source>
        <dbReference type="EMBL" id="APG04665.1"/>
    </source>
</evidence>
<accession>A0A0G9HFB2</accession>
<organism evidence="1 2">
    <name type="scientific">Luteibacter rhizovicinus DSM 16549</name>
    <dbReference type="NCBI Taxonomy" id="1440763"/>
    <lineage>
        <taxon>Bacteria</taxon>
        <taxon>Pseudomonadati</taxon>
        <taxon>Pseudomonadota</taxon>
        <taxon>Gammaproteobacteria</taxon>
        <taxon>Lysobacterales</taxon>
        <taxon>Rhodanobacteraceae</taxon>
        <taxon>Luteibacter</taxon>
    </lineage>
</organism>
<dbReference type="STRING" id="1440763.BJI69_12650"/>
<reference evidence="2" key="1">
    <citation type="submission" date="2016-09" db="EMBL/GenBank/DDBJ databases">
        <authorList>
            <person name="Lysoe E."/>
        </authorList>
    </citation>
    <scope>NUCLEOTIDE SEQUENCE [LARGE SCALE GENOMIC DNA]</scope>
    <source>
        <strain evidence="2">LJ96T</strain>
    </source>
</reference>
<dbReference type="RefSeq" id="WP_046966344.1">
    <property type="nucleotide sequence ID" value="NZ_CP017480.1"/>
</dbReference>
<dbReference type="EMBL" id="CP017480">
    <property type="protein sequence ID" value="APG04665.1"/>
    <property type="molecule type" value="Genomic_DNA"/>
</dbReference>
<dbReference type="KEGG" id="lrz:BJI69_12650"/>
<evidence type="ECO:0000313" key="2">
    <source>
        <dbReference type="Proteomes" id="UP000182987"/>
    </source>
</evidence>
<gene>
    <name evidence="1" type="ORF">BJI69_12650</name>
</gene>
<proteinExistence type="predicted"/>
<keyword evidence="2" id="KW-1185">Reference proteome</keyword>
<dbReference type="Proteomes" id="UP000182987">
    <property type="component" value="Chromosome"/>
</dbReference>
<sequence length="125" mass="13565">MSQHDRDLERRARELYLRASRDVDPATAGRLRAARRTALAAPHESAARRMMLPAGAFAVVALASLMLWQPGAAPPAAPPAVMQSADTEATDLPPDPDSADPALYQNLQFYSWLAYNDTQPSAAHK</sequence>
<protein>
    <submittedName>
        <fullName evidence="1">Uncharacterized protein</fullName>
    </submittedName>
</protein>